<proteinExistence type="predicted"/>
<sequence length="302" mass="30949">MNAPVKPLGAAWRFALGALAAVVGLVPWLITGMHLPLQNLWATPTLEMPVALLPFSQYELMQTAALLVVGAVTCGLVIRTMRGRMPRPGAAIAGTATVQLVALAQTAIVVLRGLQPGREATLYFAAVFTWSALSFVVGLLALWLIVRKPRAGATIGVAIGAVALGPWLQALIVPFGTITPSPLQLWAAGAVGWAVAVLVGAAIAWCGLGSPGRIAAGIGSLLILVLVPITVRAVASAASTRVYARDPARMIEFAQTVFTTELGIPSLTVQPLLVAVAVAAIGVVARRSAREISPAAAGGAAS</sequence>
<feature type="transmembrane region" description="Helical" evidence="1">
    <location>
        <begin position="264"/>
        <end position="285"/>
    </location>
</feature>
<reference evidence="2 3" key="1">
    <citation type="submission" date="2023-03" db="EMBL/GenBank/DDBJ databases">
        <title>Genome sequence of Microbacterium sp. KACC 23027.</title>
        <authorList>
            <person name="Kim S."/>
            <person name="Heo J."/>
            <person name="Kwon S.-W."/>
        </authorList>
    </citation>
    <scope>NUCLEOTIDE SEQUENCE [LARGE SCALE GENOMIC DNA]</scope>
    <source>
        <strain evidence="2 3">KACC 23027</strain>
    </source>
</reference>
<evidence type="ECO:0000313" key="2">
    <source>
        <dbReference type="EMBL" id="WEG09755.1"/>
    </source>
</evidence>
<accession>A0ABY8C0H4</accession>
<feature type="transmembrane region" description="Helical" evidence="1">
    <location>
        <begin position="185"/>
        <end position="208"/>
    </location>
</feature>
<keyword evidence="1" id="KW-0472">Membrane</keyword>
<gene>
    <name evidence="2" type="ORF">PU630_04080</name>
</gene>
<organism evidence="2 3">
    <name type="scientific">Microbacterium horticulturae</name>
    <dbReference type="NCBI Taxonomy" id="3028316"/>
    <lineage>
        <taxon>Bacteria</taxon>
        <taxon>Bacillati</taxon>
        <taxon>Actinomycetota</taxon>
        <taxon>Actinomycetes</taxon>
        <taxon>Micrococcales</taxon>
        <taxon>Microbacteriaceae</taxon>
        <taxon>Microbacterium</taxon>
    </lineage>
</organism>
<feature type="transmembrane region" description="Helical" evidence="1">
    <location>
        <begin position="60"/>
        <end position="78"/>
    </location>
</feature>
<keyword evidence="1" id="KW-0812">Transmembrane</keyword>
<name>A0ABY8C0H4_9MICO</name>
<dbReference type="EMBL" id="CP119108">
    <property type="protein sequence ID" value="WEG09755.1"/>
    <property type="molecule type" value="Genomic_DNA"/>
</dbReference>
<protein>
    <submittedName>
        <fullName evidence="2">Uncharacterized protein</fullName>
    </submittedName>
</protein>
<feature type="transmembrane region" description="Helical" evidence="1">
    <location>
        <begin position="153"/>
        <end position="173"/>
    </location>
</feature>
<feature type="transmembrane region" description="Helical" evidence="1">
    <location>
        <begin position="220"/>
        <end position="244"/>
    </location>
</feature>
<feature type="transmembrane region" description="Helical" evidence="1">
    <location>
        <begin position="90"/>
        <end position="111"/>
    </location>
</feature>
<dbReference type="RefSeq" id="WP_275279080.1">
    <property type="nucleotide sequence ID" value="NZ_CP119108.1"/>
</dbReference>
<keyword evidence="3" id="KW-1185">Reference proteome</keyword>
<feature type="transmembrane region" description="Helical" evidence="1">
    <location>
        <begin position="123"/>
        <end position="146"/>
    </location>
</feature>
<evidence type="ECO:0000256" key="1">
    <source>
        <dbReference type="SAM" id="Phobius"/>
    </source>
</evidence>
<keyword evidence="1" id="KW-1133">Transmembrane helix</keyword>
<dbReference type="Proteomes" id="UP001214553">
    <property type="component" value="Chromosome"/>
</dbReference>
<feature type="transmembrane region" description="Helical" evidence="1">
    <location>
        <begin position="12"/>
        <end position="30"/>
    </location>
</feature>
<evidence type="ECO:0000313" key="3">
    <source>
        <dbReference type="Proteomes" id="UP001214553"/>
    </source>
</evidence>